<name>T5KTQ8_MICMQ</name>
<proteinExistence type="predicted"/>
<comment type="caution">
    <text evidence="1">The sequence shown here is derived from an EMBL/GenBank/DDBJ whole genome shotgun (WGS) entry which is preliminary data.</text>
</comment>
<protein>
    <submittedName>
        <fullName evidence="1">Uncharacterized protein</fullName>
    </submittedName>
</protein>
<gene>
    <name evidence="1" type="ORF">L687_12355</name>
</gene>
<sequence length="93" mass="10319">MRYAEVYEGLQAATVEEREHGGLYAFTPRMGRTSALVDCPFCGRAVEVFTWSLAGGGKRCECGALFGRVTSYARRAEPATPGENREEPNRNER</sequence>
<dbReference type="EMBL" id="ATAO01000079">
    <property type="protein sequence ID" value="EQM83404.1"/>
    <property type="molecule type" value="Genomic_DNA"/>
</dbReference>
<dbReference type="PATRIC" id="fig|1333857.3.peg.702"/>
<accession>T5KTQ8</accession>
<reference evidence="1 2" key="1">
    <citation type="journal article" date="2013" name="Genome Announc.">
        <title>Whole-genome sequences of five oyster-associated bacteria show potential for crude oil hydrocarbon degradation.</title>
        <authorList>
            <person name="Chauhan A."/>
            <person name="Green S."/>
            <person name="Pathak A."/>
            <person name="Thomas J."/>
            <person name="Venkatramanan R."/>
        </authorList>
    </citation>
    <scope>NUCLEOTIDE SEQUENCE [LARGE SCALE GENOMIC DNA]</scope>
    <source>
        <strain evidence="1 2">MF109</strain>
    </source>
</reference>
<organism evidence="1 2">
    <name type="scientific">Microbacterium maritypicum MF109</name>
    <dbReference type="NCBI Taxonomy" id="1333857"/>
    <lineage>
        <taxon>Bacteria</taxon>
        <taxon>Bacillati</taxon>
        <taxon>Actinomycetota</taxon>
        <taxon>Actinomycetes</taxon>
        <taxon>Micrococcales</taxon>
        <taxon>Microbacteriaceae</taxon>
        <taxon>Microbacterium</taxon>
    </lineage>
</organism>
<evidence type="ECO:0000313" key="1">
    <source>
        <dbReference type="EMBL" id="EQM83404.1"/>
    </source>
</evidence>
<dbReference type="Proteomes" id="UP000016033">
    <property type="component" value="Unassembled WGS sequence"/>
</dbReference>
<evidence type="ECO:0000313" key="2">
    <source>
        <dbReference type="Proteomes" id="UP000016033"/>
    </source>
</evidence>
<dbReference type="AlphaFoldDB" id="T5KTQ8"/>